<organism evidence="1 2">
    <name type="scientific">Cryomyces minteri</name>
    <dbReference type="NCBI Taxonomy" id="331657"/>
    <lineage>
        <taxon>Eukaryota</taxon>
        <taxon>Fungi</taxon>
        <taxon>Dikarya</taxon>
        <taxon>Ascomycota</taxon>
        <taxon>Pezizomycotina</taxon>
        <taxon>Dothideomycetes</taxon>
        <taxon>Dothideomycetes incertae sedis</taxon>
        <taxon>Cryomyces</taxon>
    </lineage>
</organism>
<dbReference type="Proteomes" id="UP000308768">
    <property type="component" value="Unassembled WGS sequence"/>
</dbReference>
<dbReference type="OrthoDB" id="5282002at2759"/>
<comment type="caution">
    <text evidence="1">The sequence shown here is derived from an EMBL/GenBank/DDBJ whole genome shotgun (WGS) entry which is preliminary data.</text>
</comment>
<name>A0A4V5NFC1_9PEZI</name>
<keyword evidence="2" id="KW-1185">Reference proteome</keyword>
<gene>
    <name evidence="1" type="ORF">B0A49_06244</name>
</gene>
<dbReference type="AlphaFoldDB" id="A0A4V5NFC1"/>
<evidence type="ECO:0000313" key="2">
    <source>
        <dbReference type="Proteomes" id="UP000308768"/>
    </source>
</evidence>
<dbReference type="EMBL" id="NAJN01001092">
    <property type="protein sequence ID" value="TKA65819.1"/>
    <property type="molecule type" value="Genomic_DNA"/>
</dbReference>
<reference evidence="1 2" key="1">
    <citation type="submission" date="2017-03" db="EMBL/GenBank/DDBJ databases">
        <title>Genomes of endolithic fungi from Antarctica.</title>
        <authorList>
            <person name="Coleine C."/>
            <person name="Masonjones S."/>
            <person name="Stajich J.E."/>
        </authorList>
    </citation>
    <scope>NUCLEOTIDE SEQUENCE [LARGE SCALE GENOMIC DNA]</scope>
    <source>
        <strain evidence="1 2">CCFEE 5187</strain>
    </source>
</reference>
<evidence type="ECO:0000313" key="1">
    <source>
        <dbReference type="EMBL" id="TKA65819.1"/>
    </source>
</evidence>
<protein>
    <submittedName>
        <fullName evidence="1">Uncharacterized protein</fullName>
    </submittedName>
</protein>
<proteinExistence type="predicted"/>
<accession>A0A4V5NFC1</accession>
<sequence length="134" mass="14935">MEAVVGYGASTASIHQRLRNVSPALSPYGEPKYLWGNVPALDLLDLEQNEGIDDSSMIETGKSPRGLQLAKNNVYGGLFFYLQELLHQFCDRPGNIKVSFQLSHVDPTELLTATDACRTEDCLLDRIGLRFVEY</sequence>